<proteinExistence type="predicted"/>
<evidence type="ECO:0000313" key="2">
    <source>
        <dbReference type="Proteomes" id="UP001597417"/>
    </source>
</evidence>
<protein>
    <submittedName>
        <fullName evidence="1">Uncharacterized protein</fullName>
    </submittedName>
</protein>
<evidence type="ECO:0000313" key="1">
    <source>
        <dbReference type="EMBL" id="MFD2415535.1"/>
    </source>
</evidence>
<reference evidence="2" key="1">
    <citation type="journal article" date="2019" name="Int. J. Syst. Evol. Microbiol.">
        <title>The Global Catalogue of Microorganisms (GCM) 10K type strain sequencing project: providing services to taxonomists for standard genome sequencing and annotation.</title>
        <authorList>
            <consortium name="The Broad Institute Genomics Platform"/>
            <consortium name="The Broad Institute Genome Sequencing Center for Infectious Disease"/>
            <person name="Wu L."/>
            <person name="Ma J."/>
        </authorList>
    </citation>
    <scope>NUCLEOTIDE SEQUENCE [LARGE SCALE GENOMIC DNA]</scope>
    <source>
        <strain evidence="2">CGMCC 4.7645</strain>
    </source>
</reference>
<organism evidence="1 2">
    <name type="scientific">Amycolatopsis pigmentata</name>
    <dbReference type="NCBI Taxonomy" id="450801"/>
    <lineage>
        <taxon>Bacteria</taxon>
        <taxon>Bacillati</taxon>
        <taxon>Actinomycetota</taxon>
        <taxon>Actinomycetes</taxon>
        <taxon>Pseudonocardiales</taxon>
        <taxon>Pseudonocardiaceae</taxon>
        <taxon>Amycolatopsis</taxon>
    </lineage>
</organism>
<comment type="caution">
    <text evidence="1">The sequence shown here is derived from an EMBL/GenBank/DDBJ whole genome shotgun (WGS) entry which is preliminary data.</text>
</comment>
<accession>A0ABW5FLP7</accession>
<name>A0ABW5FLP7_9PSEU</name>
<dbReference type="RefSeq" id="WP_378261414.1">
    <property type="nucleotide sequence ID" value="NZ_JBHUKR010000004.1"/>
</dbReference>
<dbReference type="EMBL" id="JBHUKR010000004">
    <property type="protein sequence ID" value="MFD2415535.1"/>
    <property type="molecule type" value="Genomic_DNA"/>
</dbReference>
<dbReference type="Proteomes" id="UP001597417">
    <property type="component" value="Unassembled WGS sequence"/>
</dbReference>
<keyword evidence="2" id="KW-1185">Reference proteome</keyword>
<sequence>MLGGQTQHALCGPKPEQRVHLEHLRDHRAAVLADLGGPLTTPLGGVRIWNAIFSGG</sequence>
<gene>
    <name evidence="1" type="ORF">ACFSXZ_04255</name>
</gene>